<sequence>MSQNLKFNKSLLAVVVSSALLTACGGDDTTVEPAEVSVETPEVVVETPDVFVETPAVSVEPVSVIVEAPDAIMATVAGNVVQSKSRANVAGLTVTLHAAGETHTTTTNTNGGYFFENVSPNSAYVVVVSDSQGNYANAYAQGAMSSSVVNLNLPAIAVSNTVTTTVTIDDLAGDNVTGLTLYIPGSSLNQLAAKSESYMGNIPDIIATENNGVYSFSVPDNNSSFDVVVADLGNNEIFATEMSGEKVKVANLTAGKNTTVDVIDRNSEASFSATLNFVDSQGNAYLDLPSNANFALTGGTTSQVSITDGMASFSISEAELRAGGLMVLGQEIYFSPADFDENDNISLNIVVDVAKGEEIKDAAAAELDDLVEELGEFDVQVLKSELVAGEQFKVVVKFSHPAEVIGDAKYDYKTVDLEGDTININALAMHSSIPYSQGYKFDHQLKGMDGYSSGTVEIPMGINTWWNSDYSGYKDGTTFTGGYYDQAGNVYSFDEIKGVDGVFNTEDDTWGPDNLQGTADDIPSMASYLGADGIIYTTASLSGKDAKLGTADDTAGPDGNPLTTEDNTALNLKYVNSEGVIKTMADFLGADGIGGTVDDYPHSSGKHYVWKVAYNSWSGVNLGDRFGGDGLPGGGDDWTSYGFPISGEPDVSTEFYQINDPDWKVMIDDPDYTENSLVFKGNINQVNDNAWEESKESYLSYFYKYDWANKNMTSASYWKPTFHKNMHTAKLSQDAEGNWNQVNYWGKVYEQLVDELGAPVYETDEEGNLDLNSYGIAVPMMDDGTDVPMTYVLENVNSYKMDIGHYSGYWKNTSVSATSATLFSTDDNVSYTWNDDRTVLTIIGSGDAIATNATYDFKIIAKSSVSGEFYTLEDELVGAFSASPSLADLMIENTNSIDDMAEWGRSVQLDLNSGLWAESAVNSEESKASISSSVSEYIAGYQKSVFPLPGSQINRGSGNGDNYSFLHFENDFLPNSYRKVDGGEEGVDTWTPMVRPDFMPAAMKKAGEQWIISPFKLDGTIRLVSYSYKTTVEAEETTTKANPNDYEKKLEPAEIEVRELSEVVKTLDVIAGGMFSVGDLNIDESIMQVPAEKAYVTGISHSTRNNYSRNPMIKDGTLTAIQSVYGDDVESIVFNTIPEAKGVQYMYKIPAFGDDFTDNSPTSPTYGYRDNLEKYSSFTLEFDVMINGKRVTETRTFPVH</sequence>
<accession>A0ABY9U3M8</accession>
<evidence type="ECO:0000313" key="2">
    <source>
        <dbReference type="EMBL" id="WNC73849.1"/>
    </source>
</evidence>
<name>A0ABY9U3M8_9GAMM</name>
<evidence type="ECO:0008006" key="4">
    <source>
        <dbReference type="Google" id="ProtNLM"/>
    </source>
</evidence>
<evidence type="ECO:0000313" key="3">
    <source>
        <dbReference type="Proteomes" id="UP001258994"/>
    </source>
</evidence>
<dbReference type="RefSeq" id="WP_348392959.1">
    <property type="nucleotide sequence ID" value="NZ_CP134145.1"/>
</dbReference>
<dbReference type="SUPFAM" id="SSF49478">
    <property type="entry name" value="Cna protein B-type domain"/>
    <property type="match status" value="1"/>
</dbReference>
<dbReference type="Proteomes" id="UP001258994">
    <property type="component" value="Chromosome"/>
</dbReference>
<keyword evidence="1" id="KW-0732">Signal</keyword>
<reference evidence="3" key="1">
    <citation type="submission" date="2023-09" db="EMBL/GenBank/DDBJ databases">
        <authorList>
            <person name="Li S."/>
            <person name="Li X."/>
            <person name="Zhang C."/>
            <person name="Zhao Z."/>
        </authorList>
    </citation>
    <scope>NUCLEOTIDE SEQUENCE [LARGE SCALE GENOMIC DNA]</scope>
    <source>
        <strain evidence="3">SQ149</strain>
    </source>
</reference>
<organism evidence="2 3">
    <name type="scientific">Thalassotalea psychrophila</name>
    <dbReference type="NCBI Taxonomy" id="3065647"/>
    <lineage>
        <taxon>Bacteria</taxon>
        <taxon>Pseudomonadati</taxon>
        <taxon>Pseudomonadota</taxon>
        <taxon>Gammaproteobacteria</taxon>
        <taxon>Alteromonadales</taxon>
        <taxon>Colwelliaceae</taxon>
        <taxon>Thalassotalea</taxon>
    </lineage>
</organism>
<dbReference type="EMBL" id="CP134145">
    <property type="protein sequence ID" value="WNC73849.1"/>
    <property type="molecule type" value="Genomic_DNA"/>
</dbReference>
<keyword evidence="3" id="KW-1185">Reference proteome</keyword>
<evidence type="ECO:0000256" key="1">
    <source>
        <dbReference type="SAM" id="SignalP"/>
    </source>
</evidence>
<feature type="chain" id="PRO_5045505753" description="Carboxypeptidase regulatory-like domain-containing protein" evidence="1">
    <location>
        <begin position="26"/>
        <end position="1200"/>
    </location>
</feature>
<gene>
    <name evidence="2" type="ORF">RGQ13_07620</name>
</gene>
<protein>
    <recommendedName>
        <fullName evidence="4">Carboxypeptidase regulatory-like domain-containing protein</fullName>
    </recommendedName>
</protein>
<dbReference type="PROSITE" id="PS51257">
    <property type="entry name" value="PROKAR_LIPOPROTEIN"/>
    <property type="match status" value="1"/>
</dbReference>
<dbReference type="InterPro" id="IPR013783">
    <property type="entry name" value="Ig-like_fold"/>
</dbReference>
<dbReference type="Gene3D" id="2.60.40.10">
    <property type="entry name" value="Immunoglobulins"/>
    <property type="match status" value="1"/>
</dbReference>
<proteinExistence type="predicted"/>
<feature type="signal peptide" evidence="1">
    <location>
        <begin position="1"/>
        <end position="25"/>
    </location>
</feature>